<evidence type="ECO:0000256" key="1">
    <source>
        <dbReference type="SAM" id="Phobius"/>
    </source>
</evidence>
<keyword evidence="1" id="KW-0812">Transmembrane</keyword>
<gene>
    <name evidence="2" type="ORF">rCG_59615</name>
</gene>
<evidence type="ECO:0000313" key="2">
    <source>
        <dbReference type="EMBL" id="EDM16330.1"/>
    </source>
</evidence>
<dbReference type="Proteomes" id="UP000234681">
    <property type="component" value="Chromosome 7"/>
</dbReference>
<reference evidence="2 3" key="1">
    <citation type="submission" date="2005-09" db="EMBL/GenBank/DDBJ databases">
        <authorList>
            <person name="Mural R.J."/>
            <person name="Li P.W."/>
            <person name="Adams M.D."/>
            <person name="Amanatides P.G."/>
            <person name="Baden-Tillson H."/>
            <person name="Barnstead M."/>
            <person name="Chin S.H."/>
            <person name="Dew I."/>
            <person name="Evans C.A."/>
            <person name="Ferriera S."/>
            <person name="Flanigan M."/>
            <person name="Fosler C."/>
            <person name="Glodek A."/>
            <person name="Gu Z."/>
            <person name="Holt R.A."/>
            <person name="Jennings D."/>
            <person name="Kraft C.L."/>
            <person name="Lu F."/>
            <person name="Nguyen T."/>
            <person name="Nusskern D.R."/>
            <person name="Pfannkoch C.M."/>
            <person name="Sitter C."/>
            <person name="Sutton G.G."/>
            <person name="Venter J.C."/>
            <person name="Wang Z."/>
            <person name="Woodage T."/>
            <person name="Zheng X.H."/>
            <person name="Zhong F."/>
        </authorList>
    </citation>
    <scope>NUCLEOTIDE SEQUENCE [LARGE SCALE GENOMIC DNA]</scope>
    <source>
        <strain>BN</strain>
        <strain evidence="3">Sprague-Dawley</strain>
    </source>
</reference>
<sequence>MQCRKDPSFCLQKRVSCCCIWIKMYNFQLLQYHVCLGASILLTVMIMD</sequence>
<name>A6HR92_RAT</name>
<proteinExistence type="predicted"/>
<evidence type="ECO:0000313" key="3">
    <source>
        <dbReference type="Proteomes" id="UP000234681"/>
    </source>
</evidence>
<keyword evidence="1" id="KW-1133">Transmembrane helix</keyword>
<dbReference type="EMBL" id="CH473950">
    <property type="protein sequence ID" value="EDM16330.1"/>
    <property type="molecule type" value="Genomic_DNA"/>
</dbReference>
<accession>A6HR92</accession>
<keyword evidence="1" id="KW-0472">Membrane</keyword>
<organism evidence="2 3">
    <name type="scientific">Rattus norvegicus</name>
    <name type="common">Rat</name>
    <dbReference type="NCBI Taxonomy" id="10116"/>
    <lineage>
        <taxon>Eukaryota</taxon>
        <taxon>Metazoa</taxon>
        <taxon>Chordata</taxon>
        <taxon>Craniata</taxon>
        <taxon>Vertebrata</taxon>
        <taxon>Euteleostomi</taxon>
        <taxon>Mammalia</taxon>
        <taxon>Eutheria</taxon>
        <taxon>Euarchontoglires</taxon>
        <taxon>Glires</taxon>
        <taxon>Rodentia</taxon>
        <taxon>Myomorpha</taxon>
        <taxon>Muroidea</taxon>
        <taxon>Muridae</taxon>
        <taxon>Murinae</taxon>
        <taxon>Rattus</taxon>
    </lineage>
</organism>
<protein>
    <submittedName>
        <fullName evidence="2">RCG59615</fullName>
    </submittedName>
</protein>
<feature type="transmembrane region" description="Helical" evidence="1">
    <location>
        <begin position="30"/>
        <end position="47"/>
    </location>
</feature>
<dbReference type="AlphaFoldDB" id="A6HR92"/>